<evidence type="ECO:0000313" key="2">
    <source>
        <dbReference type="EMBL" id="TNV75091.1"/>
    </source>
</evidence>
<sequence length="118" mass="12397">MLRTIGLVVPSMQPMIAEASAESGSGSGPNSPRSWSLRTKTAGHYGVFHAGIRSEVVSGHDPALSARRSRPVSARCFAAAHFRTPIPADDPRYPDHGQTHHNRSATPAGDGNASRASA</sequence>
<keyword evidence="3" id="KW-1185">Reference proteome</keyword>
<reference evidence="2" key="1">
    <citation type="submission" date="2019-06" db="EMBL/GenBank/DDBJ databases">
        <authorList>
            <person name="Zheng W."/>
        </authorList>
    </citation>
    <scope>NUCLEOTIDE SEQUENCE</scope>
    <source>
        <strain evidence="2">QDHG01</strain>
    </source>
</reference>
<organism evidence="2 3">
    <name type="scientific">Halteria grandinella</name>
    <dbReference type="NCBI Taxonomy" id="5974"/>
    <lineage>
        <taxon>Eukaryota</taxon>
        <taxon>Sar</taxon>
        <taxon>Alveolata</taxon>
        <taxon>Ciliophora</taxon>
        <taxon>Intramacronucleata</taxon>
        <taxon>Spirotrichea</taxon>
        <taxon>Stichotrichia</taxon>
        <taxon>Sporadotrichida</taxon>
        <taxon>Halteriidae</taxon>
        <taxon>Halteria</taxon>
    </lineage>
</organism>
<comment type="caution">
    <text evidence="2">The sequence shown here is derived from an EMBL/GenBank/DDBJ whole genome shotgun (WGS) entry which is preliminary data.</text>
</comment>
<dbReference type="AlphaFoldDB" id="A0A8J8NH66"/>
<dbReference type="Proteomes" id="UP000785679">
    <property type="component" value="Unassembled WGS sequence"/>
</dbReference>
<name>A0A8J8NH66_HALGN</name>
<feature type="region of interest" description="Disordered" evidence="1">
    <location>
        <begin position="18"/>
        <end position="37"/>
    </location>
</feature>
<feature type="region of interest" description="Disordered" evidence="1">
    <location>
        <begin position="83"/>
        <end position="118"/>
    </location>
</feature>
<accession>A0A8J8NH66</accession>
<evidence type="ECO:0000256" key="1">
    <source>
        <dbReference type="SAM" id="MobiDB-lite"/>
    </source>
</evidence>
<evidence type="ECO:0000313" key="3">
    <source>
        <dbReference type="Proteomes" id="UP000785679"/>
    </source>
</evidence>
<feature type="compositionally biased region" description="Basic and acidic residues" evidence="1">
    <location>
        <begin position="89"/>
        <end position="98"/>
    </location>
</feature>
<protein>
    <submittedName>
        <fullName evidence="2">Uncharacterized protein</fullName>
    </submittedName>
</protein>
<proteinExistence type="predicted"/>
<dbReference type="EMBL" id="RRYP01016510">
    <property type="protein sequence ID" value="TNV75091.1"/>
    <property type="molecule type" value="Genomic_DNA"/>
</dbReference>
<gene>
    <name evidence="2" type="ORF">FGO68_gene14623</name>
</gene>